<dbReference type="NCBIfam" id="TIGR02867">
    <property type="entry name" value="spore_II_P"/>
    <property type="match status" value="1"/>
</dbReference>
<feature type="compositionally biased region" description="Basic and acidic residues" evidence="1">
    <location>
        <begin position="124"/>
        <end position="149"/>
    </location>
</feature>
<dbReference type="Gene3D" id="3.40.630.40">
    <property type="entry name" value="Zn-dependent exopeptidases"/>
    <property type="match status" value="1"/>
</dbReference>
<reference evidence="3" key="1">
    <citation type="journal article" date="2019" name="Int. J. Syst. Evol. Microbiol.">
        <title>The Global Catalogue of Microorganisms (GCM) 10K type strain sequencing project: providing services to taxonomists for standard genome sequencing and annotation.</title>
        <authorList>
            <consortium name="The Broad Institute Genomics Platform"/>
            <consortium name="The Broad Institute Genome Sequencing Center for Infectious Disease"/>
            <person name="Wu L."/>
            <person name="Ma J."/>
        </authorList>
    </citation>
    <scope>NUCLEOTIDE SEQUENCE [LARGE SCALE GENOMIC DNA]</scope>
    <source>
        <strain evidence="3">CCM 7282</strain>
    </source>
</reference>
<evidence type="ECO:0000313" key="2">
    <source>
        <dbReference type="EMBL" id="GGC75450.1"/>
    </source>
</evidence>
<dbReference type="EMBL" id="BMCJ01000001">
    <property type="protein sequence ID" value="GGC75450.1"/>
    <property type="molecule type" value="Genomic_DNA"/>
</dbReference>
<gene>
    <name evidence="2" type="primary">spoIIP</name>
    <name evidence="2" type="ORF">GCM10007216_02500</name>
</gene>
<dbReference type="Proteomes" id="UP000619534">
    <property type="component" value="Unassembled WGS sequence"/>
</dbReference>
<proteinExistence type="predicted"/>
<accession>A0ABQ1NFE4</accession>
<sequence>MLWVFLSMLLTGILLSVSVTFSSLKDHLSSTIVRSVSEALPSEAFLFLMAREMTSLRIHYPDQLTGEFDLLKMATDVELGDIRTLLGRELPGLERYHTEIAIAGKGTNFSNIPIESPPPSEEQLNSREVDQDELDAAKEKEDEEEKRERQVIEDKSVLIYHSHSWEAFNPLLTGESNQDASSTNPDVNVIAVGSKLKKELETRGIGAVHDRTDMTRGLKEKGWNYNHSYVLSRELVQEALAQDDRLTYLVDIHRDSQPKKITTQTINGIEYARLFFIVGKENENFEKNLAIAKEIHEALESQYPGISRGVFIKTKMEGNGIYNQDLTERAMLLEFGGVDNNLTELYNSIEAFADVFADYYYQDAETVDAKVSE</sequence>
<comment type="caution">
    <text evidence="2">The sequence shown here is derived from an EMBL/GenBank/DDBJ whole genome shotgun (WGS) entry which is preliminary data.</text>
</comment>
<evidence type="ECO:0000313" key="3">
    <source>
        <dbReference type="Proteomes" id="UP000619534"/>
    </source>
</evidence>
<dbReference type="Pfam" id="PF07454">
    <property type="entry name" value="SpoIIP"/>
    <property type="match status" value="1"/>
</dbReference>
<feature type="region of interest" description="Disordered" evidence="1">
    <location>
        <begin position="108"/>
        <end position="149"/>
    </location>
</feature>
<keyword evidence="3" id="KW-1185">Reference proteome</keyword>
<name>A0ABQ1NFE4_9BACI</name>
<dbReference type="SUPFAM" id="SSF53187">
    <property type="entry name" value="Zn-dependent exopeptidases"/>
    <property type="match status" value="1"/>
</dbReference>
<evidence type="ECO:0000256" key="1">
    <source>
        <dbReference type="SAM" id="MobiDB-lite"/>
    </source>
</evidence>
<dbReference type="InterPro" id="IPR010897">
    <property type="entry name" value="Spore_II_P"/>
</dbReference>
<protein>
    <submittedName>
        <fullName evidence="2">Stage II sporulation protein P</fullName>
    </submittedName>
</protein>
<organism evidence="2 3">
    <name type="scientific">Thalassobacillus devorans</name>
    <dbReference type="NCBI Taxonomy" id="279813"/>
    <lineage>
        <taxon>Bacteria</taxon>
        <taxon>Bacillati</taxon>
        <taxon>Bacillota</taxon>
        <taxon>Bacilli</taxon>
        <taxon>Bacillales</taxon>
        <taxon>Bacillaceae</taxon>
        <taxon>Thalassobacillus</taxon>
    </lineage>
</organism>